<evidence type="ECO:0000256" key="10">
    <source>
        <dbReference type="ARBA" id="ARBA00042639"/>
    </source>
</evidence>
<protein>
    <recommendedName>
        <fullName evidence="2">thioredoxin-dependent peroxiredoxin</fullName>
        <ecNumber evidence="2">1.11.1.24</ecNumber>
    </recommendedName>
    <alternativeName>
        <fullName evidence="8">Thioredoxin peroxidase</fullName>
    </alternativeName>
    <alternativeName>
        <fullName evidence="10">Thioredoxin-dependent peroxiredoxin Bcp</fullName>
    </alternativeName>
</protein>
<evidence type="ECO:0000256" key="6">
    <source>
        <dbReference type="ARBA" id="ARBA00023157"/>
    </source>
</evidence>
<dbReference type="RefSeq" id="WP_083437541.1">
    <property type="nucleotide sequence ID" value="NZ_CBXV010000002.1"/>
</dbReference>
<dbReference type="EC" id="1.11.1.24" evidence="2"/>
<evidence type="ECO:0000256" key="3">
    <source>
        <dbReference type="ARBA" id="ARBA00022559"/>
    </source>
</evidence>
<dbReference type="GO" id="GO:0045454">
    <property type="term" value="P:cell redox homeostasis"/>
    <property type="evidence" value="ECO:0007669"/>
    <property type="project" value="TreeGrafter"/>
</dbReference>
<evidence type="ECO:0000313" key="15">
    <source>
        <dbReference type="Proteomes" id="UP000031518"/>
    </source>
</evidence>
<dbReference type="InterPro" id="IPR000866">
    <property type="entry name" value="AhpC/TSA"/>
</dbReference>
<keyword evidence="3" id="KW-0575">Peroxidase</keyword>
<name>A0A0B6WUT4_9BACT</name>
<evidence type="ECO:0000313" key="14">
    <source>
        <dbReference type="EMBL" id="CDM64492.1"/>
    </source>
</evidence>
<feature type="domain" description="Thioredoxin" evidence="13">
    <location>
        <begin position="47"/>
        <end position="204"/>
    </location>
</feature>
<comment type="similarity">
    <text evidence="9">Belongs to the peroxiredoxin family. BCP/PrxQ subfamily.</text>
</comment>
<sequence precursor="true">MARTLKPFRLASLLLLFASVLGLSAQQRRPEMTIAARASATVLPSAPKVGDLAPDFRLPYATQEKIFIRPEEHLALSSLRGKNVILAFYPADWSGGCTKEVCTLRDTFAELAKLDAMVLGISGDYVFSHHEWAKYHKLQFPLLSDHDHKVARIYGSYDEASGFNKRTVFLIDKQGRIRYVNLAFRAGNKEDYDRLRAELEKLKSEEAAQNR</sequence>
<accession>A0A0B6WUT4</accession>
<keyword evidence="4" id="KW-0049">Antioxidant</keyword>
<keyword evidence="15" id="KW-1185">Reference proteome</keyword>
<dbReference type="Proteomes" id="UP000031518">
    <property type="component" value="Unassembled WGS sequence"/>
</dbReference>
<keyword evidence="6" id="KW-1015">Disulfide bond</keyword>
<dbReference type="GO" id="GO:0034599">
    <property type="term" value="P:cellular response to oxidative stress"/>
    <property type="evidence" value="ECO:0007669"/>
    <property type="project" value="TreeGrafter"/>
</dbReference>
<dbReference type="GO" id="GO:0008379">
    <property type="term" value="F:thioredoxin peroxidase activity"/>
    <property type="evidence" value="ECO:0007669"/>
    <property type="project" value="TreeGrafter"/>
</dbReference>
<feature type="signal peptide" evidence="12">
    <location>
        <begin position="1"/>
        <end position="25"/>
    </location>
</feature>
<evidence type="ECO:0000256" key="12">
    <source>
        <dbReference type="SAM" id="SignalP"/>
    </source>
</evidence>
<feature type="chain" id="PRO_5002123004" description="thioredoxin-dependent peroxiredoxin" evidence="12">
    <location>
        <begin position="26"/>
        <end position="211"/>
    </location>
</feature>
<dbReference type="Pfam" id="PF00578">
    <property type="entry name" value="AhpC-TSA"/>
    <property type="match status" value="1"/>
</dbReference>
<dbReference type="SUPFAM" id="SSF52833">
    <property type="entry name" value="Thioredoxin-like"/>
    <property type="match status" value="1"/>
</dbReference>
<keyword evidence="12" id="KW-0732">Signal</keyword>
<dbReference type="AlphaFoldDB" id="A0A0B6WUT4"/>
<dbReference type="EMBL" id="CBXV010000002">
    <property type="protein sequence ID" value="CDM64492.1"/>
    <property type="molecule type" value="Genomic_DNA"/>
</dbReference>
<reference evidence="14 15" key="2">
    <citation type="submission" date="2015-01" db="EMBL/GenBank/DDBJ databases">
        <title>Complete genome sequence of Pyrinomonas methylaliphatogenes type strain K22T.</title>
        <authorList>
            <person name="Lee K.C.Y."/>
            <person name="Power J.F."/>
            <person name="Dunfield P.F."/>
            <person name="Morgan X.C."/>
            <person name="Huttenhower C."/>
            <person name="Stott M.B."/>
        </authorList>
    </citation>
    <scope>NUCLEOTIDE SEQUENCE [LARGE SCALE GENOMIC DNA]</scope>
    <source>
        <strain evidence="14 15">K22</strain>
    </source>
</reference>
<gene>
    <name evidence="14" type="ORF">PYK22_00486</name>
</gene>
<evidence type="ECO:0000256" key="9">
    <source>
        <dbReference type="ARBA" id="ARBA00038489"/>
    </source>
</evidence>
<dbReference type="InterPro" id="IPR013766">
    <property type="entry name" value="Thioredoxin_domain"/>
</dbReference>
<evidence type="ECO:0000259" key="13">
    <source>
        <dbReference type="PROSITE" id="PS51352"/>
    </source>
</evidence>
<evidence type="ECO:0000256" key="7">
    <source>
        <dbReference type="ARBA" id="ARBA00023284"/>
    </source>
</evidence>
<keyword evidence="7" id="KW-0676">Redox-active center</keyword>
<dbReference type="InterPro" id="IPR036249">
    <property type="entry name" value="Thioredoxin-like_sf"/>
</dbReference>
<comment type="catalytic activity">
    <reaction evidence="11">
        <text>a hydroperoxide + [thioredoxin]-dithiol = an alcohol + [thioredoxin]-disulfide + H2O</text>
        <dbReference type="Rhea" id="RHEA:62620"/>
        <dbReference type="Rhea" id="RHEA-COMP:10698"/>
        <dbReference type="Rhea" id="RHEA-COMP:10700"/>
        <dbReference type="ChEBI" id="CHEBI:15377"/>
        <dbReference type="ChEBI" id="CHEBI:29950"/>
        <dbReference type="ChEBI" id="CHEBI:30879"/>
        <dbReference type="ChEBI" id="CHEBI:35924"/>
        <dbReference type="ChEBI" id="CHEBI:50058"/>
        <dbReference type="EC" id="1.11.1.24"/>
    </reaction>
</comment>
<dbReference type="PROSITE" id="PS51352">
    <property type="entry name" value="THIOREDOXIN_2"/>
    <property type="match status" value="1"/>
</dbReference>
<dbReference type="InterPro" id="IPR050924">
    <property type="entry name" value="Peroxiredoxin_BCP/PrxQ"/>
</dbReference>
<dbReference type="Gene3D" id="3.40.30.10">
    <property type="entry name" value="Glutaredoxin"/>
    <property type="match status" value="1"/>
</dbReference>
<dbReference type="OrthoDB" id="9812811at2"/>
<reference evidence="14 15" key="1">
    <citation type="submission" date="2013-12" db="EMBL/GenBank/DDBJ databases">
        <authorList>
            <person name="Stott M."/>
        </authorList>
    </citation>
    <scope>NUCLEOTIDE SEQUENCE [LARGE SCALE GENOMIC DNA]</scope>
    <source>
        <strain evidence="14 15">K22</strain>
    </source>
</reference>
<organism evidence="14 15">
    <name type="scientific">Pyrinomonas methylaliphatogenes</name>
    <dbReference type="NCBI Taxonomy" id="454194"/>
    <lineage>
        <taxon>Bacteria</taxon>
        <taxon>Pseudomonadati</taxon>
        <taxon>Acidobacteriota</taxon>
        <taxon>Blastocatellia</taxon>
        <taxon>Blastocatellales</taxon>
        <taxon>Pyrinomonadaceae</taxon>
        <taxon>Pyrinomonas</taxon>
    </lineage>
</organism>
<dbReference type="PANTHER" id="PTHR42801:SF4">
    <property type="entry name" value="AHPC_TSA FAMILY PROTEIN"/>
    <property type="match status" value="1"/>
</dbReference>
<keyword evidence="5" id="KW-0560">Oxidoreductase</keyword>
<comment type="function">
    <text evidence="1">Thiol-specific peroxidase that catalyzes the reduction of hydrogen peroxide and organic hydroperoxides to water and alcohols, respectively. Plays a role in cell protection against oxidative stress by detoxifying peroxides and as sensor of hydrogen peroxide-mediated signaling events.</text>
</comment>
<proteinExistence type="inferred from homology"/>
<evidence type="ECO:0000256" key="5">
    <source>
        <dbReference type="ARBA" id="ARBA00023002"/>
    </source>
</evidence>
<dbReference type="PANTHER" id="PTHR42801">
    <property type="entry name" value="THIOREDOXIN-DEPENDENT PEROXIDE REDUCTASE"/>
    <property type="match status" value="1"/>
</dbReference>
<evidence type="ECO:0000256" key="1">
    <source>
        <dbReference type="ARBA" id="ARBA00003330"/>
    </source>
</evidence>
<dbReference type="STRING" id="454194.PYK22_00486"/>
<evidence type="ECO:0000256" key="11">
    <source>
        <dbReference type="ARBA" id="ARBA00049091"/>
    </source>
</evidence>
<evidence type="ECO:0000256" key="4">
    <source>
        <dbReference type="ARBA" id="ARBA00022862"/>
    </source>
</evidence>
<evidence type="ECO:0000256" key="2">
    <source>
        <dbReference type="ARBA" id="ARBA00013017"/>
    </source>
</evidence>
<dbReference type="GO" id="GO:0005737">
    <property type="term" value="C:cytoplasm"/>
    <property type="evidence" value="ECO:0007669"/>
    <property type="project" value="TreeGrafter"/>
</dbReference>
<evidence type="ECO:0000256" key="8">
    <source>
        <dbReference type="ARBA" id="ARBA00032824"/>
    </source>
</evidence>